<dbReference type="SMART" id="SM01043">
    <property type="entry name" value="BTAD"/>
    <property type="match status" value="1"/>
</dbReference>
<dbReference type="GO" id="GO:0006355">
    <property type="term" value="P:regulation of DNA-templated transcription"/>
    <property type="evidence" value="ECO:0007669"/>
    <property type="project" value="InterPro"/>
</dbReference>
<keyword evidence="3" id="KW-0805">Transcription regulation</keyword>
<dbReference type="PROSITE" id="PS50006">
    <property type="entry name" value="FHA_DOMAIN"/>
    <property type="match status" value="1"/>
</dbReference>
<dbReference type="Pfam" id="PF00486">
    <property type="entry name" value="Trans_reg_C"/>
    <property type="match status" value="1"/>
</dbReference>
<comment type="caution">
    <text evidence="9">The sequence shown here is derived from an EMBL/GenBank/DDBJ whole genome shotgun (WGS) entry which is preliminary data.</text>
</comment>
<evidence type="ECO:0000256" key="4">
    <source>
        <dbReference type="ARBA" id="ARBA00023125"/>
    </source>
</evidence>
<dbReference type="Pfam" id="PF03704">
    <property type="entry name" value="BTAD"/>
    <property type="match status" value="1"/>
</dbReference>
<dbReference type="InterPro" id="IPR000253">
    <property type="entry name" value="FHA_dom"/>
</dbReference>
<dbReference type="Gene3D" id="1.25.40.10">
    <property type="entry name" value="Tetratricopeptide repeat domain"/>
    <property type="match status" value="1"/>
</dbReference>
<keyword evidence="5" id="KW-0804">Transcription</keyword>
<evidence type="ECO:0000313" key="9">
    <source>
        <dbReference type="EMBL" id="MBB5914143.1"/>
    </source>
</evidence>
<dbReference type="InterPro" id="IPR008984">
    <property type="entry name" value="SMAD_FHA_dom_sf"/>
</dbReference>
<dbReference type="Gene3D" id="1.10.10.10">
    <property type="entry name" value="Winged helix-like DNA-binding domain superfamily/Winged helix DNA-binding domain"/>
    <property type="match status" value="1"/>
</dbReference>
<dbReference type="PANTHER" id="PTHR35807">
    <property type="entry name" value="TRANSCRIPTIONAL REGULATOR REDD-RELATED"/>
    <property type="match status" value="1"/>
</dbReference>
<dbReference type="Gene3D" id="2.60.200.20">
    <property type="match status" value="1"/>
</dbReference>
<dbReference type="SMART" id="SM00240">
    <property type="entry name" value="FHA"/>
    <property type="match status" value="1"/>
</dbReference>
<accession>A0A7W9PED5</accession>
<gene>
    <name evidence="9" type="ORF">BJY24_003010</name>
</gene>
<dbReference type="SUPFAM" id="SSF48452">
    <property type="entry name" value="TPR-like"/>
    <property type="match status" value="1"/>
</dbReference>
<sequence length="390" mass="41840">MTNSGNADTSGHRVADTQRLDVRVLGPVQLLVDGAPVAVGGPKPRALLAALTVNRRRAVSSQALADMVWSEQPPDSYQASLQVFVSNIRKALRNSGVDPAVVLRTESSGYRLEVPDSGCDLGRFELARRAGTEYADAGDHEGASRRFASALAEWTGKALDDLSGLSFAESFATAMDEERLLVASARIDAEISCGRASSVVGELVAMTNAHPLREPLWAQLITALYLSGRQADALDACRRVRTVLADELGIDPGPALVELEQRVLRQEPLNTLAIVQAERMAKAMTETVTEVPRSARGGRLRLPDGRTVPITKGGLKIGRMTDNDLVLDDPKVSRYHAHIQPSRAGLLIKDLHSANGIYINEQSVDSGAMLTHGDVVRIGATVLVFQADAD</sequence>
<keyword evidence="10" id="KW-1185">Reference proteome</keyword>
<dbReference type="CDD" id="cd00060">
    <property type="entry name" value="FHA"/>
    <property type="match status" value="1"/>
</dbReference>
<organism evidence="9 10">
    <name type="scientific">Nocardia transvalensis</name>
    <dbReference type="NCBI Taxonomy" id="37333"/>
    <lineage>
        <taxon>Bacteria</taxon>
        <taxon>Bacillati</taxon>
        <taxon>Actinomycetota</taxon>
        <taxon>Actinomycetes</taxon>
        <taxon>Mycobacteriales</taxon>
        <taxon>Nocardiaceae</taxon>
        <taxon>Nocardia</taxon>
    </lineage>
</organism>
<dbReference type="SMART" id="SM00862">
    <property type="entry name" value="Trans_reg_C"/>
    <property type="match status" value="1"/>
</dbReference>
<evidence type="ECO:0000256" key="6">
    <source>
        <dbReference type="PROSITE-ProRule" id="PRU01091"/>
    </source>
</evidence>
<proteinExistence type="inferred from homology"/>
<comment type="similarity">
    <text evidence="1">Belongs to the AfsR/DnrI/RedD regulatory family.</text>
</comment>
<keyword evidence="4 6" id="KW-0238">DNA-binding</keyword>
<reference evidence="9 10" key="1">
    <citation type="submission" date="2020-08" db="EMBL/GenBank/DDBJ databases">
        <title>Sequencing the genomes of 1000 actinobacteria strains.</title>
        <authorList>
            <person name="Klenk H.-P."/>
        </authorList>
    </citation>
    <scope>NUCLEOTIDE SEQUENCE [LARGE SCALE GENOMIC DNA]</scope>
    <source>
        <strain evidence="9 10">DSM 43582</strain>
    </source>
</reference>
<keyword evidence="2" id="KW-0597">Phosphoprotein</keyword>
<evidence type="ECO:0000259" key="8">
    <source>
        <dbReference type="PROSITE" id="PS51755"/>
    </source>
</evidence>
<dbReference type="InterPro" id="IPR051677">
    <property type="entry name" value="AfsR-DnrI-RedD_regulator"/>
</dbReference>
<protein>
    <submittedName>
        <fullName evidence="9">DNA-binding SARP family transcriptional activator</fullName>
    </submittedName>
</protein>
<dbReference type="InterPro" id="IPR005158">
    <property type="entry name" value="BTAD"/>
</dbReference>
<dbReference type="AlphaFoldDB" id="A0A7W9PED5"/>
<feature type="DNA-binding region" description="OmpR/PhoB-type" evidence="6">
    <location>
        <begin position="12"/>
        <end position="114"/>
    </location>
</feature>
<dbReference type="GO" id="GO:0003677">
    <property type="term" value="F:DNA binding"/>
    <property type="evidence" value="ECO:0007669"/>
    <property type="project" value="UniProtKB-UniRule"/>
</dbReference>
<evidence type="ECO:0000256" key="5">
    <source>
        <dbReference type="ARBA" id="ARBA00023163"/>
    </source>
</evidence>
<evidence type="ECO:0000313" key="10">
    <source>
        <dbReference type="Proteomes" id="UP000540412"/>
    </source>
</evidence>
<dbReference type="PROSITE" id="PS51755">
    <property type="entry name" value="OMPR_PHOB"/>
    <property type="match status" value="1"/>
</dbReference>
<dbReference type="SUPFAM" id="SSF49879">
    <property type="entry name" value="SMAD/FHA domain"/>
    <property type="match status" value="1"/>
</dbReference>
<dbReference type="CDD" id="cd15831">
    <property type="entry name" value="BTAD"/>
    <property type="match status" value="1"/>
</dbReference>
<feature type="domain" description="OmpR/PhoB-type" evidence="8">
    <location>
        <begin position="12"/>
        <end position="114"/>
    </location>
</feature>
<evidence type="ECO:0000256" key="3">
    <source>
        <dbReference type="ARBA" id="ARBA00023015"/>
    </source>
</evidence>
<dbReference type="GO" id="GO:0000160">
    <property type="term" value="P:phosphorelay signal transduction system"/>
    <property type="evidence" value="ECO:0007669"/>
    <property type="project" value="InterPro"/>
</dbReference>
<dbReference type="InterPro" id="IPR016032">
    <property type="entry name" value="Sig_transdc_resp-reg_C-effctor"/>
</dbReference>
<dbReference type="Proteomes" id="UP000540412">
    <property type="component" value="Unassembled WGS sequence"/>
</dbReference>
<evidence type="ECO:0000256" key="2">
    <source>
        <dbReference type="ARBA" id="ARBA00022553"/>
    </source>
</evidence>
<dbReference type="InterPro" id="IPR011990">
    <property type="entry name" value="TPR-like_helical_dom_sf"/>
</dbReference>
<dbReference type="RefSeq" id="WP_063709974.1">
    <property type="nucleotide sequence ID" value="NZ_JACHIT010000001.1"/>
</dbReference>
<evidence type="ECO:0000256" key="1">
    <source>
        <dbReference type="ARBA" id="ARBA00005820"/>
    </source>
</evidence>
<dbReference type="SUPFAM" id="SSF46894">
    <property type="entry name" value="C-terminal effector domain of the bipartite response regulators"/>
    <property type="match status" value="1"/>
</dbReference>
<dbReference type="InterPro" id="IPR036388">
    <property type="entry name" value="WH-like_DNA-bd_sf"/>
</dbReference>
<evidence type="ECO:0000259" key="7">
    <source>
        <dbReference type="PROSITE" id="PS50006"/>
    </source>
</evidence>
<dbReference type="Pfam" id="PF00498">
    <property type="entry name" value="FHA"/>
    <property type="match status" value="1"/>
</dbReference>
<dbReference type="InterPro" id="IPR001867">
    <property type="entry name" value="OmpR/PhoB-type_DNA-bd"/>
</dbReference>
<dbReference type="PANTHER" id="PTHR35807:SF1">
    <property type="entry name" value="TRANSCRIPTIONAL REGULATOR REDD"/>
    <property type="match status" value="1"/>
</dbReference>
<name>A0A7W9PED5_9NOCA</name>
<dbReference type="EMBL" id="JACHIT010000001">
    <property type="protein sequence ID" value="MBB5914143.1"/>
    <property type="molecule type" value="Genomic_DNA"/>
</dbReference>
<dbReference type="FunFam" id="1.25.40.10:FF:000222">
    <property type="entry name" value="SARP family transcriptional regulator"/>
    <property type="match status" value="1"/>
</dbReference>
<feature type="domain" description="FHA" evidence="7">
    <location>
        <begin position="315"/>
        <end position="364"/>
    </location>
</feature>